<protein>
    <submittedName>
        <fullName evidence="2">MarR family transcriptional regulator</fullName>
    </submittedName>
</protein>
<dbReference type="InterPro" id="IPR000835">
    <property type="entry name" value="HTH_MarR-typ"/>
</dbReference>
<dbReference type="SUPFAM" id="SSF46785">
    <property type="entry name" value="Winged helix' DNA-binding domain"/>
    <property type="match status" value="1"/>
</dbReference>
<dbReference type="Proteomes" id="UP001209083">
    <property type="component" value="Chromosome"/>
</dbReference>
<reference evidence="2 3" key="1">
    <citation type="submission" date="2023-05" db="EMBL/GenBank/DDBJ databases">
        <title>Lithophilousrod everest ZFBP1038 complete genpme.</title>
        <authorList>
            <person name="Tian M."/>
        </authorList>
    </citation>
    <scope>NUCLEOTIDE SEQUENCE [LARGE SCALE GENOMIC DNA]</scope>
    <source>
        <strain evidence="2 3">ZFBP1038</strain>
    </source>
</reference>
<organism evidence="2 3">
    <name type="scientific">Saxibacter everestensis</name>
    <dbReference type="NCBI Taxonomy" id="2909229"/>
    <lineage>
        <taxon>Bacteria</taxon>
        <taxon>Bacillati</taxon>
        <taxon>Actinomycetota</taxon>
        <taxon>Actinomycetes</taxon>
        <taxon>Micrococcales</taxon>
        <taxon>Brevibacteriaceae</taxon>
        <taxon>Saxibacter</taxon>
    </lineage>
</organism>
<accession>A0ABY8QT17</accession>
<dbReference type="PANTHER" id="PTHR33164">
    <property type="entry name" value="TRANSCRIPTIONAL REGULATOR, MARR FAMILY"/>
    <property type="match status" value="1"/>
</dbReference>
<evidence type="ECO:0000259" key="1">
    <source>
        <dbReference type="SMART" id="SM00347"/>
    </source>
</evidence>
<name>A0ABY8QT17_9MICO</name>
<evidence type="ECO:0000313" key="2">
    <source>
        <dbReference type="EMBL" id="WGW12135.1"/>
    </source>
</evidence>
<dbReference type="SMART" id="SM00347">
    <property type="entry name" value="HTH_MARR"/>
    <property type="match status" value="1"/>
</dbReference>
<keyword evidence="3" id="KW-1185">Reference proteome</keyword>
<dbReference type="InterPro" id="IPR036390">
    <property type="entry name" value="WH_DNA-bd_sf"/>
</dbReference>
<dbReference type="Gene3D" id="1.10.10.10">
    <property type="entry name" value="Winged helix-like DNA-binding domain superfamily/Winged helix DNA-binding domain"/>
    <property type="match status" value="1"/>
</dbReference>
<dbReference type="RefSeq" id="WP_349638934.1">
    <property type="nucleotide sequence ID" value="NZ_CP090958.1"/>
</dbReference>
<dbReference type="Pfam" id="PF12802">
    <property type="entry name" value="MarR_2"/>
    <property type="match status" value="1"/>
</dbReference>
<evidence type="ECO:0000313" key="3">
    <source>
        <dbReference type="Proteomes" id="UP001209083"/>
    </source>
</evidence>
<dbReference type="InterPro" id="IPR036388">
    <property type="entry name" value="WH-like_DNA-bd_sf"/>
</dbReference>
<dbReference type="EMBL" id="CP090958">
    <property type="protein sequence ID" value="WGW12135.1"/>
    <property type="molecule type" value="Genomic_DNA"/>
</dbReference>
<gene>
    <name evidence="2" type="ORF">LWF01_18970</name>
</gene>
<dbReference type="InterPro" id="IPR039422">
    <property type="entry name" value="MarR/SlyA-like"/>
</dbReference>
<dbReference type="PANTHER" id="PTHR33164:SF106">
    <property type="entry name" value="TRANSCRIPTIONAL REGULATORY PROTEIN"/>
    <property type="match status" value="1"/>
</dbReference>
<proteinExistence type="predicted"/>
<sequence>MKADKMPRTSPSPRQYRRYLAAITLFHQSAADSAGLSGTDYQASNLLDIDGPMSSGELARRLGLTTGATTRLVDRLVRSGIAERVEDSADRRRALVRHTGKLPTGLAETLDLVREPIGRALDALTPEQREGVSKYLETATGAYSDAARVIGTD</sequence>
<feature type="domain" description="HTH marR-type" evidence="1">
    <location>
        <begin position="29"/>
        <end position="129"/>
    </location>
</feature>